<feature type="region of interest" description="Disordered" evidence="2">
    <location>
        <begin position="337"/>
        <end position="376"/>
    </location>
</feature>
<feature type="compositionally biased region" description="Polar residues" evidence="2">
    <location>
        <begin position="40"/>
        <end position="66"/>
    </location>
</feature>
<evidence type="ECO:0000313" key="4">
    <source>
        <dbReference type="Proteomes" id="UP000825729"/>
    </source>
</evidence>
<feature type="region of interest" description="Disordered" evidence="2">
    <location>
        <begin position="1"/>
        <end position="136"/>
    </location>
</feature>
<feature type="compositionally biased region" description="Basic and acidic residues" evidence="2">
    <location>
        <begin position="155"/>
        <end position="166"/>
    </location>
</feature>
<feature type="compositionally biased region" description="Polar residues" evidence="2">
    <location>
        <begin position="364"/>
        <end position="376"/>
    </location>
</feature>
<dbReference type="AlphaFoldDB" id="A0AAV7EAG5"/>
<dbReference type="GO" id="GO:0005880">
    <property type="term" value="C:nuclear microtubule"/>
    <property type="evidence" value="ECO:0007669"/>
    <property type="project" value="TreeGrafter"/>
</dbReference>
<accession>A0AAV7EAG5</accession>
<evidence type="ECO:0000313" key="3">
    <source>
        <dbReference type="EMBL" id="KAG9445416.1"/>
    </source>
</evidence>
<evidence type="ECO:0008006" key="5">
    <source>
        <dbReference type="Google" id="ProtNLM"/>
    </source>
</evidence>
<organism evidence="3 4">
    <name type="scientific">Aristolochia fimbriata</name>
    <name type="common">White veined hardy Dutchman's pipe vine</name>
    <dbReference type="NCBI Taxonomy" id="158543"/>
    <lineage>
        <taxon>Eukaryota</taxon>
        <taxon>Viridiplantae</taxon>
        <taxon>Streptophyta</taxon>
        <taxon>Embryophyta</taxon>
        <taxon>Tracheophyta</taxon>
        <taxon>Spermatophyta</taxon>
        <taxon>Magnoliopsida</taxon>
        <taxon>Magnoliidae</taxon>
        <taxon>Piperales</taxon>
        <taxon>Aristolochiaceae</taxon>
        <taxon>Aristolochia</taxon>
    </lineage>
</organism>
<evidence type="ECO:0000256" key="1">
    <source>
        <dbReference type="ARBA" id="ARBA00010016"/>
    </source>
</evidence>
<feature type="region of interest" description="Disordered" evidence="2">
    <location>
        <begin position="151"/>
        <end position="286"/>
    </location>
</feature>
<reference evidence="3 4" key="1">
    <citation type="submission" date="2021-07" db="EMBL/GenBank/DDBJ databases">
        <title>The Aristolochia fimbriata genome: insights into angiosperm evolution, floral development and chemical biosynthesis.</title>
        <authorList>
            <person name="Jiao Y."/>
        </authorList>
    </citation>
    <scope>NUCLEOTIDE SEQUENCE [LARGE SCALE GENOMIC DNA]</scope>
    <source>
        <strain evidence="3">IBCAS-2021</strain>
        <tissue evidence="3">Leaf</tissue>
    </source>
</reference>
<evidence type="ECO:0000256" key="2">
    <source>
        <dbReference type="SAM" id="MobiDB-lite"/>
    </source>
</evidence>
<comment type="caution">
    <text evidence="3">The sequence shown here is derived from an EMBL/GenBank/DDBJ whole genome shotgun (WGS) entry which is preliminary data.</text>
</comment>
<name>A0AAV7EAG5_ARIFI</name>
<keyword evidence="4" id="KW-1185">Reference proteome</keyword>
<feature type="compositionally biased region" description="Polar residues" evidence="2">
    <location>
        <begin position="265"/>
        <end position="278"/>
    </location>
</feature>
<dbReference type="PANTHER" id="PTHR31807:SF37">
    <property type="entry name" value="HAUS AUGMIN-LIKE COMPLEX SUBUNIT 8"/>
    <property type="match status" value="1"/>
</dbReference>
<dbReference type="Pfam" id="PF04484">
    <property type="entry name" value="QWRF"/>
    <property type="match status" value="1"/>
</dbReference>
<gene>
    <name evidence="3" type="ORF">H6P81_016756</name>
</gene>
<dbReference type="GO" id="GO:0005737">
    <property type="term" value="C:cytoplasm"/>
    <property type="evidence" value="ECO:0007669"/>
    <property type="project" value="TreeGrafter"/>
</dbReference>
<dbReference type="PANTHER" id="PTHR31807">
    <property type="entry name" value="AUGMIN FAMILY MEMBER"/>
    <property type="match status" value="1"/>
</dbReference>
<dbReference type="EMBL" id="JAINDJ010000006">
    <property type="protein sequence ID" value="KAG9445416.1"/>
    <property type="molecule type" value="Genomic_DNA"/>
</dbReference>
<comment type="similarity">
    <text evidence="1">Belongs to the QWRF family.</text>
</comment>
<dbReference type="GO" id="GO:0008017">
    <property type="term" value="F:microtubule binding"/>
    <property type="evidence" value="ECO:0007669"/>
    <property type="project" value="TreeGrafter"/>
</dbReference>
<dbReference type="Proteomes" id="UP000825729">
    <property type="component" value="Unassembled WGS sequence"/>
</dbReference>
<feature type="compositionally biased region" description="Polar residues" evidence="2">
    <location>
        <begin position="198"/>
        <end position="207"/>
    </location>
</feature>
<feature type="compositionally biased region" description="Polar residues" evidence="2">
    <location>
        <begin position="246"/>
        <end position="255"/>
    </location>
</feature>
<dbReference type="GO" id="GO:0051225">
    <property type="term" value="P:spindle assembly"/>
    <property type="evidence" value="ECO:0007669"/>
    <property type="project" value="TreeGrafter"/>
</dbReference>
<proteinExistence type="inferred from homology"/>
<feature type="compositionally biased region" description="Basic and acidic residues" evidence="2">
    <location>
        <begin position="175"/>
        <end position="190"/>
    </location>
</feature>
<dbReference type="InterPro" id="IPR007573">
    <property type="entry name" value="QWRF"/>
</dbReference>
<protein>
    <recommendedName>
        <fullName evidence="5">AUGMIN subunit 8</fullName>
    </recommendedName>
</protein>
<sequence length="601" mass="65669">MDVCGSEELPRSLLGPSEKNNVAISHKPRAKEIASRYMSGLTSTSLSTPKRSPSPSVTRGSTTPAPSVSKRAPSAEKRRSSTLSSSSRPSTPSSPSRPLTPSYSSRPTTPVKDSAAEMQISSKRGISGRTPEGLWPSMRSLSVSFQSDTFSLPVAKKERPVSDHTLRSSANVAHRQAESPARKATPERKRTPLRGKNASDQTENSKPIENLHTKLVDQQRWPSRVNGKVGPGALTRSMDLTDRATRSSLSFSTRGVSPVRRPVPSDTTVRSLPKSSQEVSRRFSLEGSERMEYESCSTGDSFSRTCGPHKHLRLSSSELSSSAIRAARTQSLQLPVIRHPPSPTKVSLAAPTVSRGSLSPCRTRPSSPFTQANSTGGRSISSASILNFTADVLKGKKGPNHLEDAHQLRLLYNRCLQWRFVNARAETTLTIQRLMAEDLLYNVWYATSELRDSVTMKRITLQQLRQDMKLDSLLREQIKYLDDWAAMDREHSISLAGATEALEACTLRLPVTDGAKADVQMVKDSISSAVDVMQAMGSSICHLLSRVEEMNSLVSELANVAALEKAMLDECGDLLASTAAMQVEESSLRTHLIQLKTSYAQ</sequence>
<feature type="compositionally biased region" description="Low complexity" evidence="2">
    <location>
        <begin position="81"/>
        <end position="110"/>
    </location>
</feature>